<name>A0A395TYY2_VIBCL</name>
<sequence>MILPSKTVKPIDSLYCISAYVVDILKEEEVEFNDLLDLVNQSYPKPVTIEKLQQCLDFLFIIGKLELKNETFKAVFR</sequence>
<dbReference type="RefSeq" id="WP_000602864.1">
    <property type="nucleotide sequence ID" value="NZ_CP046750.1"/>
</dbReference>
<dbReference type="Proteomes" id="UP000266701">
    <property type="component" value="Unassembled WGS sequence"/>
</dbReference>
<proteinExistence type="predicted"/>
<gene>
    <name evidence="1" type="ORF">BC353_10135</name>
</gene>
<dbReference type="AlphaFoldDB" id="A0A395TYY2"/>
<accession>A0A395TYY2</accession>
<dbReference type="EMBL" id="MCBA01000077">
    <property type="protein sequence ID" value="RGP89588.1"/>
    <property type="molecule type" value="Genomic_DNA"/>
</dbReference>
<evidence type="ECO:0000313" key="1">
    <source>
        <dbReference type="EMBL" id="RGP89588.1"/>
    </source>
</evidence>
<evidence type="ECO:0000313" key="2">
    <source>
        <dbReference type="Proteomes" id="UP000266701"/>
    </source>
</evidence>
<protein>
    <submittedName>
        <fullName evidence="1">Uncharacterized protein</fullName>
    </submittedName>
</protein>
<dbReference type="Pfam" id="PF20293">
    <property type="entry name" value="MC6"/>
    <property type="match status" value="1"/>
</dbReference>
<reference evidence="1 2" key="1">
    <citation type="journal article" date="2017" name="Emerg. Infect. Dis.">
        <title>Carbapenemase VCC-1-Producing Vibrio cholerae in Coastal Waters of Germany.</title>
        <authorList>
            <person name="Hammerl J.A."/>
            <person name="Jackel C."/>
            <person name="Bortolaia V."/>
            <person name="Schwartz K."/>
            <person name="Bier N."/>
            <person name="Hendriksen R.S."/>
            <person name="Guerra B."/>
            <person name="Strauch E."/>
        </authorList>
    </citation>
    <scope>NUCLEOTIDE SEQUENCE [LARGE SCALE GENOMIC DNA]</scope>
    <source>
        <strain evidence="1 2">VN-2825</strain>
    </source>
</reference>
<organism evidence="1 2">
    <name type="scientific">Vibrio cholerae</name>
    <dbReference type="NCBI Taxonomy" id="666"/>
    <lineage>
        <taxon>Bacteria</taxon>
        <taxon>Pseudomonadati</taxon>
        <taxon>Pseudomonadota</taxon>
        <taxon>Gammaproteobacteria</taxon>
        <taxon>Vibrionales</taxon>
        <taxon>Vibrionaceae</taxon>
        <taxon>Vibrio</taxon>
    </lineage>
</organism>
<comment type="caution">
    <text evidence="1">The sequence shown here is derived from an EMBL/GenBank/DDBJ whole genome shotgun (WGS) entry which is preliminary data.</text>
</comment>
<dbReference type="InterPro" id="IPR046897">
    <property type="entry name" value="ABC-3C_MC6"/>
</dbReference>